<dbReference type="InterPro" id="IPR001387">
    <property type="entry name" value="Cro/C1-type_HTH"/>
</dbReference>
<name>A0A0J6WST7_9FIRM</name>
<dbReference type="InterPro" id="IPR013096">
    <property type="entry name" value="Cupin_2"/>
</dbReference>
<dbReference type="STRING" id="39029.BSR42_12525"/>
<dbReference type="OrthoDB" id="9781521at2"/>
<dbReference type="SUPFAM" id="SSF47413">
    <property type="entry name" value="lambda repressor-like DNA-binding domains"/>
    <property type="match status" value="1"/>
</dbReference>
<dbReference type="InterPro" id="IPR011051">
    <property type="entry name" value="RmlC_Cupin_sf"/>
</dbReference>
<dbReference type="InParanoid" id="A0A0J6WST7"/>
<dbReference type="GO" id="GO:0005829">
    <property type="term" value="C:cytosol"/>
    <property type="evidence" value="ECO:0007669"/>
    <property type="project" value="TreeGrafter"/>
</dbReference>
<dbReference type="RefSeq" id="WP_048515612.1">
    <property type="nucleotide sequence ID" value="NZ_FUXD01000062.1"/>
</dbReference>
<keyword evidence="6" id="KW-1185">Reference proteome</keyword>
<dbReference type="PANTHER" id="PTHR46797">
    <property type="entry name" value="HTH-TYPE TRANSCRIPTIONAL REGULATOR"/>
    <property type="match status" value="1"/>
</dbReference>
<accession>A0A0J6WST7</accession>
<evidence type="ECO:0000256" key="2">
    <source>
        <dbReference type="ARBA" id="ARBA00023125"/>
    </source>
</evidence>
<dbReference type="CDD" id="cd02209">
    <property type="entry name" value="cupin_XRE_C"/>
    <property type="match status" value="1"/>
</dbReference>
<dbReference type="Proteomes" id="UP000036503">
    <property type="component" value="Unassembled WGS sequence"/>
</dbReference>
<evidence type="ECO:0000313" key="6">
    <source>
        <dbReference type="Proteomes" id="UP000036503"/>
    </source>
</evidence>
<feature type="domain" description="HTH cro/C1-type" evidence="4">
    <location>
        <begin position="12"/>
        <end position="66"/>
    </location>
</feature>
<dbReference type="Gene3D" id="2.60.120.10">
    <property type="entry name" value="Jelly Rolls"/>
    <property type="match status" value="1"/>
</dbReference>
<dbReference type="Pfam" id="PF01381">
    <property type="entry name" value="HTH_3"/>
    <property type="match status" value="1"/>
</dbReference>
<keyword evidence="3" id="KW-0804">Transcription</keyword>
<organism evidence="5 6">
    <name type="scientific">Megasphaera cerevisiae DSM 20462</name>
    <dbReference type="NCBI Taxonomy" id="1122219"/>
    <lineage>
        <taxon>Bacteria</taxon>
        <taxon>Bacillati</taxon>
        <taxon>Bacillota</taxon>
        <taxon>Negativicutes</taxon>
        <taxon>Veillonellales</taxon>
        <taxon>Veillonellaceae</taxon>
        <taxon>Megasphaera</taxon>
    </lineage>
</organism>
<proteinExistence type="predicted"/>
<evidence type="ECO:0000256" key="1">
    <source>
        <dbReference type="ARBA" id="ARBA00023015"/>
    </source>
</evidence>
<evidence type="ECO:0000313" key="5">
    <source>
        <dbReference type="EMBL" id="KMO85218.1"/>
    </source>
</evidence>
<sequence length="185" mass="21299">MNTASDIIGMRLKKIRNNRNLSLYETAQLTGVSKPMLGQIERGQSSPTVNVLWKIATGLKVPLSSLLEEPSSEYAIATLQEKNIIVEDDGRMKAYPLFAYDPVRSVESFFINFEAQCHHTSEKHSDGVEEYIFVLQGTLQLVLNEKKIIVREKQAIRFRADIRHEYHNPFDEKCTVYNMIFYPNE</sequence>
<dbReference type="Pfam" id="PF07883">
    <property type="entry name" value="Cupin_2"/>
    <property type="match status" value="1"/>
</dbReference>
<dbReference type="GO" id="GO:0003700">
    <property type="term" value="F:DNA-binding transcription factor activity"/>
    <property type="evidence" value="ECO:0007669"/>
    <property type="project" value="TreeGrafter"/>
</dbReference>
<dbReference type="SUPFAM" id="SSF51182">
    <property type="entry name" value="RmlC-like cupins"/>
    <property type="match status" value="1"/>
</dbReference>
<dbReference type="PROSITE" id="PS50943">
    <property type="entry name" value="HTH_CROC1"/>
    <property type="match status" value="1"/>
</dbReference>
<dbReference type="InterPro" id="IPR050807">
    <property type="entry name" value="TransReg_Diox_bact_type"/>
</dbReference>
<evidence type="ECO:0000259" key="4">
    <source>
        <dbReference type="PROSITE" id="PS50943"/>
    </source>
</evidence>
<dbReference type="FunCoup" id="A0A0J6WST7">
    <property type="interactions" value="10"/>
</dbReference>
<dbReference type="InterPro" id="IPR014710">
    <property type="entry name" value="RmlC-like_jellyroll"/>
</dbReference>
<dbReference type="SMART" id="SM00530">
    <property type="entry name" value="HTH_XRE"/>
    <property type="match status" value="1"/>
</dbReference>
<gene>
    <name evidence="5" type="ORF">AB840_14825</name>
</gene>
<dbReference type="EMBL" id="LEKT01000090">
    <property type="protein sequence ID" value="KMO85218.1"/>
    <property type="molecule type" value="Genomic_DNA"/>
</dbReference>
<dbReference type="GO" id="GO:0003677">
    <property type="term" value="F:DNA binding"/>
    <property type="evidence" value="ECO:0007669"/>
    <property type="project" value="UniProtKB-KW"/>
</dbReference>
<evidence type="ECO:0000256" key="3">
    <source>
        <dbReference type="ARBA" id="ARBA00023163"/>
    </source>
</evidence>
<dbReference type="PATRIC" id="fig|1122219.3.peg.3417"/>
<dbReference type="CDD" id="cd00093">
    <property type="entry name" value="HTH_XRE"/>
    <property type="match status" value="1"/>
</dbReference>
<dbReference type="PANTHER" id="PTHR46797:SF23">
    <property type="entry name" value="HTH-TYPE TRANSCRIPTIONAL REGULATOR SUTR"/>
    <property type="match status" value="1"/>
</dbReference>
<keyword evidence="2 5" id="KW-0238">DNA-binding</keyword>
<reference evidence="5 6" key="1">
    <citation type="submission" date="2015-06" db="EMBL/GenBank/DDBJ databases">
        <title>Draft genome sequence of beer spoilage bacterium Megasphaera cerevisiae type strain 20462.</title>
        <authorList>
            <person name="Kutumbaka K."/>
            <person name="Pasmowitz J."/>
            <person name="Mategko J."/>
            <person name="Reyes D."/>
            <person name="Friedrich A."/>
            <person name="Han S."/>
            <person name="Martens-Habbena W."/>
            <person name="Neal-McKinney J."/>
            <person name="Janagama H.K."/>
            <person name="Nadala C."/>
            <person name="Samadpour M."/>
        </authorList>
    </citation>
    <scope>NUCLEOTIDE SEQUENCE [LARGE SCALE GENOMIC DNA]</scope>
    <source>
        <strain evidence="5 6">DSM 20462</strain>
    </source>
</reference>
<dbReference type="InterPro" id="IPR010982">
    <property type="entry name" value="Lambda_DNA-bd_dom_sf"/>
</dbReference>
<keyword evidence="1" id="KW-0805">Transcription regulation</keyword>
<dbReference type="AlphaFoldDB" id="A0A0J6WST7"/>
<comment type="caution">
    <text evidence="5">The sequence shown here is derived from an EMBL/GenBank/DDBJ whole genome shotgun (WGS) entry which is preliminary data.</text>
</comment>
<dbReference type="Gene3D" id="1.10.260.40">
    <property type="entry name" value="lambda repressor-like DNA-binding domains"/>
    <property type="match status" value="1"/>
</dbReference>
<protein>
    <submittedName>
        <fullName evidence="5">DNA-binding protein</fullName>
    </submittedName>
</protein>